<accession>A0A8J6MX90</accession>
<dbReference type="Pfam" id="PF00581">
    <property type="entry name" value="Rhodanese"/>
    <property type="match status" value="2"/>
</dbReference>
<dbReference type="Gene3D" id="3.40.250.10">
    <property type="entry name" value="Rhodanese-like domain"/>
    <property type="match status" value="2"/>
</dbReference>
<reference evidence="2 3" key="1">
    <citation type="submission" date="2020-08" db="EMBL/GenBank/DDBJ databases">
        <title>Bridging the membrane lipid divide: bacteria of the FCB group superphylum have the potential to synthesize archaeal ether lipids.</title>
        <authorList>
            <person name="Villanueva L."/>
            <person name="Von Meijenfeldt F.A.B."/>
            <person name="Westbye A.B."/>
            <person name="Yadav S."/>
            <person name="Hopmans E.C."/>
            <person name="Dutilh B.E."/>
            <person name="Sinninghe Damste J.S."/>
        </authorList>
    </citation>
    <scope>NUCLEOTIDE SEQUENCE [LARGE SCALE GENOMIC DNA]</scope>
    <source>
        <strain evidence="2">NIOZ-UU27</strain>
    </source>
</reference>
<dbReference type="InterPro" id="IPR001763">
    <property type="entry name" value="Rhodanese-like_dom"/>
</dbReference>
<dbReference type="SMART" id="SM00450">
    <property type="entry name" value="RHOD"/>
    <property type="match status" value="2"/>
</dbReference>
<name>A0A8J6MX90_9DELT</name>
<sequence length="250" mass="27807">MAARLAAKQGYTNVRVYHAGVPAWARAGNLLLTTDDFVKKRMGFIVLIDTRGPEAAEKGHIQGAVAIRLKDVVREKNQFPLDRRAHLVLYSEKTGTADLASVVKKISSWGYKHVFVLDGGYEGWIKSNGGIQKGLVRTKIFYIPRPHPGEIVGDEFMNIVETKPADVLILDVRTPSETTAGVIEGAVNIPVDDLQGRLKELPKDKEIIAHCRTGLRAEMAYTILRNAGYKTRFLNDKVSVINDKLYCCFK</sequence>
<dbReference type="PANTHER" id="PTHR44086">
    <property type="entry name" value="THIOSULFATE SULFURTRANSFERASE RDL2, MITOCHONDRIAL-RELATED"/>
    <property type="match status" value="1"/>
</dbReference>
<organism evidence="2 3">
    <name type="scientific">Candidatus Desulfacyla euxinica</name>
    <dbReference type="NCBI Taxonomy" id="2841693"/>
    <lineage>
        <taxon>Bacteria</taxon>
        <taxon>Deltaproteobacteria</taxon>
        <taxon>Candidatus Desulfacyla</taxon>
    </lineage>
</organism>
<evidence type="ECO:0000313" key="3">
    <source>
        <dbReference type="Proteomes" id="UP000650524"/>
    </source>
</evidence>
<proteinExistence type="predicted"/>
<feature type="domain" description="Rhodanese" evidence="1">
    <location>
        <begin position="163"/>
        <end position="237"/>
    </location>
</feature>
<dbReference type="PANTHER" id="PTHR44086:SF10">
    <property type="entry name" value="THIOSULFATE SULFURTRANSFERASE_RHODANESE-LIKE DOMAIN-CONTAINING PROTEIN 3"/>
    <property type="match status" value="1"/>
</dbReference>
<feature type="domain" description="Rhodanese" evidence="1">
    <location>
        <begin position="41"/>
        <end position="133"/>
    </location>
</feature>
<evidence type="ECO:0000313" key="2">
    <source>
        <dbReference type="EMBL" id="MBC8176215.1"/>
    </source>
</evidence>
<evidence type="ECO:0000259" key="1">
    <source>
        <dbReference type="PROSITE" id="PS50206"/>
    </source>
</evidence>
<dbReference type="PROSITE" id="PS50206">
    <property type="entry name" value="RHODANESE_3"/>
    <property type="match status" value="3"/>
</dbReference>
<protein>
    <recommendedName>
        <fullName evidence="1">Rhodanese domain-containing protein</fullName>
    </recommendedName>
</protein>
<dbReference type="GO" id="GO:0004792">
    <property type="term" value="F:thiosulfate-cyanide sulfurtransferase activity"/>
    <property type="evidence" value="ECO:0007669"/>
    <property type="project" value="TreeGrafter"/>
</dbReference>
<feature type="domain" description="Rhodanese" evidence="1">
    <location>
        <begin position="1"/>
        <end position="33"/>
    </location>
</feature>
<dbReference type="CDD" id="cd00158">
    <property type="entry name" value="RHOD"/>
    <property type="match status" value="1"/>
</dbReference>
<dbReference type="Proteomes" id="UP000650524">
    <property type="component" value="Unassembled WGS sequence"/>
</dbReference>
<dbReference type="SUPFAM" id="SSF52821">
    <property type="entry name" value="Rhodanese/Cell cycle control phosphatase"/>
    <property type="match status" value="2"/>
</dbReference>
<dbReference type="InterPro" id="IPR036873">
    <property type="entry name" value="Rhodanese-like_dom_sf"/>
</dbReference>
<comment type="caution">
    <text evidence="2">The sequence shown here is derived from an EMBL/GenBank/DDBJ whole genome shotgun (WGS) entry which is preliminary data.</text>
</comment>
<dbReference type="EMBL" id="JACNJD010000112">
    <property type="protein sequence ID" value="MBC8176215.1"/>
    <property type="molecule type" value="Genomic_DNA"/>
</dbReference>
<gene>
    <name evidence="2" type="ORF">H8E19_02335</name>
</gene>
<dbReference type="AlphaFoldDB" id="A0A8J6MX90"/>